<protein>
    <submittedName>
        <fullName evidence="1">Uncharacterized protein</fullName>
    </submittedName>
</protein>
<comment type="caution">
    <text evidence="1">The sequence shown here is derived from an EMBL/GenBank/DDBJ whole genome shotgun (WGS) entry which is preliminary data.</text>
</comment>
<dbReference type="AlphaFoldDB" id="A0A176S351"/>
<dbReference type="Proteomes" id="UP000076962">
    <property type="component" value="Unassembled WGS sequence"/>
</dbReference>
<dbReference type="EMBL" id="LUTY01000888">
    <property type="protein sequence ID" value="OAD22531.1"/>
    <property type="molecule type" value="Genomic_DNA"/>
</dbReference>
<organism evidence="1 2">
    <name type="scientific">Candidatus Thiomargarita nelsonii</name>
    <dbReference type="NCBI Taxonomy" id="1003181"/>
    <lineage>
        <taxon>Bacteria</taxon>
        <taxon>Pseudomonadati</taxon>
        <taxon>Pseudomonadota</taxon>
        <taxon>Gammaproteobacteria</taxon>
        <taxon>Thiotrichales</taxon>
        <taxon>Thiotrichaceae</taxon>
        <taxon>Thiomargarita</taxon>
    </lineage>
</organism>
<feature type="non-terminal residue" evidence="1">
    <location>
        <position position="1"/>
    </location>
</feature>
<gene>
    <name evidence="1" type="ORF">THIOM_001662</name>
</gene>
<evidence type="ECO:0000313" key="2">
    <source>
        <dbReference type="Proteomes" id="UP000076962"/>
    </source>
</evidence>
<reference evidence="1 2" key="1">
    <citation type="submission" date="2016-05" db="EMBL/GenBank/DDBJ databases">
        <title>Single-cell genome of chain-forming Candidatus Thiomargarita nelsonii and comparison to other large sulfur-oxidizing bacteria.</title>
        <authorList>
            <person name="Winkel M."/>
            <person name="Salman V."/>
            <person name="Woyke T."/>
            <person name="Schulz-Vogt H."/>
            <person name="Richter M."/>
            <person name="Flood B."/>
            <person name="Bailey J."/>
            <person name="Amann R."/>
            <person name="Mussmann M."/>
        </authorList>
    </citation>
    <scope>NUCLEOTIDE SEQUENCE [LARGE SCALE GENOMIC DNA]</scope>
    <source>
        <strain evidence="1 2">THI036</strain>
    </source>
</reference>
<accession>A0A176S351</accession>
<sequence length="72" mass="7077">IASFLLGTCSEAGCQLLGEVAAQGTGFAYRASLARASLAVAGDGDCAMAVIGADGELETDDNGIVVYSGSCD</sequence>
<keyword evidence="2" id="KW-1185">Reference proteome</keyword>
<name>A0A176S351_9GAMM</name>
<evidence type="ECO:0000313" key="1">
    <source>
        <dbReference type="EMBL" id="OAD22531.1"/>
    </source>
</evidence>
<proteinExistence type="predicted"/>